<organism evidence="2 3">
    <name type="scientific">Sneathiella litorea</name>
    <dbReference type="NCBI Taxonomy" id="2606216"/>
    <lineage>
        <taxon>Bacteria</taxon>
        <taxon>Pseudomonadati</taxon>
        <taxon>Pseudomonadota</taxon>
        <taxon>Alphaproteobacteria</taxon>
        <taxon>Sneathiellales</taxon>
        <taxon>Sneathiellaceae</taxon>
        <taxon>Sneathiella</taxon>
    </lineage>
</organism>
<dbReference type="NCBIfam" id="TIGR03177">
    <property type="entry name" value="pilus_cpaB"/>
    <property type="match status" value="1"/>
</dbReference>
<keyword evidence="3" id="KW-1185">Reference proteome</keyword>
<reference evidence="2 3" key="1">
    <citation type="submission" date="2019-12" db="EMBL/GenBank/DDBJ databases">
        <title>Snethiella sp. nov. sp. isolated from sea sand.</title>
        <authorList>
            <person name="Kim J."/>
            <person name="Jeong S.E."/>
            <person name="Jung H.S."/>
            <person name="Jeon C.O."/>
        </authorList>
    </citation>
    <scope>NUCLEOTIDE SEQUENCE [LARGE SCALE GENOMIC DNA]</scope>
    <source>
        <strain evidence="2 3">DP05</strain>
    </source>
</reference>
<dbReference type="RefSeq" id="WP_161316407.1">
    <property type="nucleotide sequence ID" value="NZ_WTUW01000009.1"/>
</dbReference>
<protein>
    <submittedName>
        <fullName evidence="2">Flp pilus assembly protein CpaB</fullName>
    </submittedName>
</protein>
<comment type="caution">
    <text evidence="2">The sequence shown here is derived from an EMBL/GenBank/DDBJ whole genome shotgun (WGS) entry which is preliminary data.</text>
</comment>
<feature type="domain" description="Flp pilus assembly protein RcpC/CpaB" evidence="1">
    <location>
        <begin position="121"/>
        <end position="224"/>
    </location>
</feature>
<evidence type="ECO:0000313" key="2">
    <source>
        <dbReference type="EMBL" id="MZR31814.1"/>
    </source>
</evidence>
<gene>
    <name evidence="2" type="primary">cpaB</name>
    <name evidence="2" type="ORF">GQE98_14350</name>
</gene>
<sequence>MRSFIFILLAALFLGSAAYLGNQYLFDRDKNIGFPPTLPKSAADIWALRLVTDVSKGAILDKSMVEWGLIPSDRDGAPFLKMEQMDLTNWQGAVFTRSLKKDVFLKDTHFIRPYENGYHKALLGEGMRVRPVTIENLDDFEGLLPGDYVDLILTYVTPPHAVRSGETVVRTILEKNRVIALEADGGKSATGGKSTAKPLSLALSPEDVELVSMAEAVGELRIALHGGAVSGKTEKTTKKAEISASDLFPNLKPAPAVLGQTRARDIRIMRGGETSVVTLTPPVGK</sequence>
<evidence type="ECO:0000313" key="3">
    <source>
        <dbReference type="Proteomes" id="UP000476030"/>
    </source>
</evidence>
<dbReference type="InterPro" id="IPR017592">
    <property type="entry name" value="Pilus_assmbl_Flp-typ_CpaB"/>
</dbReference>
<dbReference type="EMBL" id="WTUW01000009">
    <property type="protein sequence ID" value="MZR31814.1"/>
    <property type="molecule type" value="Genomic_DNA"/>
</dbReference>
<name>A0A6L8WAW2_9PROT</name>
<dbReference type="AlphaFoldDB" id="A0A6L8WAW2"/>
<dbReference type="Proteomes" id="UP000476030">
    <property type="component" value="Unassembled WGS sequence"/>
</dbReference>
<accession>A0A6L8WAW2</accession>
<dbReference type="InterPro" id="IPR031571">
    <property type="entry name" value="RcpC_dom"/>
</dbReference>
<proteinExistence type="predicted"/>
<evidence type="ECO:0000259" key="1">
    <source>
        <dbReference type="Pfam" id="PF16976"/>
    </source>
</evidence>
<dbReference type="Pfam" id="PF16976">
    <property type="entry name" value="RcpC"/>
    <property type="match status" value="1"/>
</dbReference>